<dbReference type="InterPro" id="IPR000740">
    <property type="entry name" value="GrpE"/>
</dbReference>
<feature type="compositionally biased region" description="Polar residues" evidence="5">
    <location>
        <begin position="1"/>
        <end position="13"/>
    </location>
</feature>
<dbReference type="GO" id="GO:0051082">
    <property type="term" value="F:unfolded protein binding"/>
    <property type="evidence" value="ECO:0007669"/>
    <property type="project" value="TreeGrafter"/>
</dbReference>
<dbReference type="PROSITE" id="PS01071">
    <property type="entry name" value="GRPE"/>
    <property type="match status" value="1"/>
</dbReference>
<comment type="function">
    <text evidence="3">Participates actively in the response to hyperosmotic and heat shock by preventing the aggregation of stress-denatured proteins, in association with DnaK and GrpE. It is the nucleotide exchange factor for DnaK and may function as a thermosensor. Unfolded proteins bind initially to DnaJ; upon interaction with the DnaJ-bound protein, DnaK hydrolyzes its bound ATP, resulting in the formation of a stable complex. GrpE releases ADP from DnaK; ATP binding to DnaK triggers the release of the substrate protein, thus completing the reaction cycle. Several rounds of ATP-dependent interactions between DnaJ, DnaK and GrpE are required for fully efficient folding.</text>
</comment>
<feature type="region of interest" description="Disordered" evidence="5">
    <location>
        <begin position="1"/>
        <end position="20"/>
    </location>
</feature>
<dbReference type="EMBL" id="EU686635">
    <property type="protein sequence ID" value="ACF09904.1"/>
    <property type="molecule type" value="Genomic_DNA"/>
</dbReference>
<dbReference type="SUPFAM" id="SSF58014">
    <property type="entry name" value="Coiled-coil domain of nucleotide exchange factor GrpE"/>
    <property type="match status" value="1"/>
</dbReference>
<organism evidence="6">
    <name type="scientific">uncultured marine crenarchaeote AD1000-23-H12</name>
    <dbReference type="NCBI Taxonomy" id="526638"/>
    <lineage>
        <taxon>Archaea</taxon>
        <taxon>Nitrososphaerota</taxon>
        <taxon>Nitrososphaeria</taxon>
        <taxon>Nitrosopumilales</taxon>
        <taxon>environmental samples</taxon>
    </lineage>
</organism>
<dbReference type="GO" id="GO:0006457">
    <property type="term" value="P:protein folding"/>
    <property type="evidence" value="ECO:0007669"/>
    <property type="project" value="InterPro"/>
</dbReference>
<dbReference type="GO" id="GO:0051087">
    <property type="term" value="F:protein-folding chaperone binding"/>
    <property type="evidence" value="ECO:0007669"/>
    <property type="project" value="InterPro"/>
</dbReference>
<evidence type="ECO:0000313" key="6">
    <source>
        <dbReference type="EMBL" id="ACF09904.1"/>
    </source>
</evidence>
<reference evidence="6" key="2">
    <citation type="submission" date="2008-05" db="EMBL/GenBank/DDBJ databases">
        <authorList>
            <person name="Martin-Cuadrado A.-B."/>
            <person name="Rodriguez-Valera F."/>
            <person name="Moreira D."/>
            <person name="Alba J.-C."/>
            <person name="Ivars-Martinez E."/>
            <person name="Henn M.R."/>
            <person name="Talla E."/>
            <person name="Lopez-Garcia P."/>
        </authorList>
    </citation>
    <scope>NUCLEOTIDE SEQUENCE</scope>
</reference>
<dbReference type="SUPFAM" id="SSF51064">
    <property type="entry name" value="Head domain of nucleotide exchange factor GrpE"/>
    <property type="match status" value="1"/>
</dbReference>
<dbReference type="InterPro" id="IPR013805">
    <property type="entry name" value="GrpE_CC"/>
</dbReference>
<keyword evidence="3 6" id="KW-0346">Stress response</keyword>
<dbReference type="HAMAP" id="MF_01151">
    <property type="entry name" value="GrpE"/>
    <property type="match status" value="1"/>
</dbReference>
<dbReference type="Gene3D" id="3.90.20.20">
    <property type="match status" value="1"/>
</dbReference>
<reference evidence="6" key="1">
    <citation type="journal article" date="2008" name="ISME J.">
        <title>Hindsight in the relative abundance, metabolic potential and genome dynamics of uncultivated marine archaea from comparative metagenomic analyses of bathypelagic plankton of different oceanic regions.</title>
        <authorList>
            <person name="Martin-Cuadrado A.B."/>
            <person name="Rodriguez-Valera F."/>
            <person name="Moreira D."/>
            <person name="Alba J.C."/>
            <person name="Ivars-Martinez E."/>
            <person name="Henn M.R."/>
            <person name="Talla E."/>
            <person name="Lopez-Garcia P."/>
        </authorList>
    </citation>
    <scope>NUCLEOTIDE SEQUENCE</scope>
</reference>
<comment type="similarity">
    <text evidence="1 4">Belongs to the GrpE family.</text>
</comment>
<dbReference type="PRINTS" id="PR00773">
    <property type="entry name" value="GRPEPROTEIN"/>
</dbReference>
<dbReference type="AlphaFoldDB" id="B3V6I0"/>
<dbReference type="GO" id="GO:0000774">
    <property type="term" value="F:adenyl-nucleotide exchange factor activity"/>
    <property type="evidence" value="ECO:0007669"/>
    <property type="project" value="InterPro"/>
</dbReference>
<dbReference type="GO" id="GO:0042803">
    <property type="term" value="F:protein homodimerization activity"/>
    <property type="evidence" value="ECO:0007669"/>
    <property type="project" value="InterPro"/>
</dbReference>
<name>B3V6I0_9ARCH</name>
<dbReference type="CDD" id="cd00446">
    <property type="entry name" value="GrpE"/>
    <property type="match status" value="1"/>
</dbReference>
<evidence type="ECO:0000256" key="1">
    <source>
        <dbReference type="ARBA" id="ARBA00009054"/>
    </source>
</evidence>
<sequence>MHNINKNTDSIDSSTDEVINDDENDLDTLKKIMNENNSLNASLIEERKKSEEYTNKFLYLQADFENYKKRMLQESSEIEDSAQIKSMDKFIDLKSDLALAIDQIPGDDLFTTLSNGLKMILKKTENILKDEGLSEINCIGEPFDPEFHEVVSSIWDENATEDIIKNEIKKGYTFKGRVIRASMVEIYRKPKLPEKKC</sequence>
<dbReference type="PANTHER" id="PTHR21237:SF23">
    <property type="entry name" value="GRPE PROTEIN HOMOLOG, MITOCHONDRIAL"/>
    <property type="match status" value="1"/>
</dbReference>
<dbReference type="Pfam" id="PF01025">
    <property type="entry name" value="GrpE"/>
    <property type="match status" value="1"/>
</dbReference>
<accession>B3V6I0</accession>
<evidence type="ECO:0000256" key="3">
    <source>
        <dbReference type="RuleBase" id="RU000639"/>
    </source>
</evidence>
<evidence type="ECO:0000256" key="2">
    <source>
        <dbReference type="ARBA" id="ARBA00023186"/>
    </source>
</evidence>
<dbReference type="InterPro" id="IPR009012">
    <property type="entry name" value="GrpE_head"/>
</dbReference>
<dbReference type="Gene3D" id="2.30.22.10">
    <property type="entry name" value="Head domain of nucleotide exchange factor GrpE"/>
    <property type="match status" value="1"/>
</dbReference>
<dbReference type="PANTHER" id="PTHR21237">
    <property type="entry name" value="GRPE PROTEIN"/>
    <property type="match status" value="1"/>
</dbReference>
<protein>
    <recommendedName>
        <fullName evidence="3">Protein GrpE</fullName>
    </recommendedName>
</protein>
<evidence type="ECO:0000256" key="4">
    <source>
        <dbReference type="RuleBase" id="RU004478"/>
    </source>
</evidence>
<keyword evidence="2 3" id="KW-0143">Chaperone</keyword>
<proteinExistence type="inferred from homology"/>
<evidence type="ECO:0000256" key="5">
    <source>
        <dbReference type="SAM" id="MobiDB-lite"/>
    </source>
</evidence>